<comment type="caution">
    <text evidence="7">The sequence shown here is derived from an EMBL/GenBank/DDBJ whole genome shotgun (WGS) entry which is preliminary data.</text>
</comment>
<evidence type="ECO:0000313" key="8">
    <source>
        <dbReference type="Proteomes" id="UP000473531"/>
    </source>
</evidence>
<dbReference type="Gene3D" id="2.40.160.20">
    <property type="match status" value="1"/>
</dbReference>
<dbReference type="InterPro" id="IPR027385">
    <property type="entry name" value="Beta-barrel_OMP"/>
</dbReference>
<dbReference type="InterPro" id="IPR051692">
    <property type="entry name" value="OMP-like"/>
</dbReference>
<dbReference type="AlphaFoldDB" id="A0A6L7GEM9"/>
<dbReference type="OrthoDB" id="8222426at2"/>
<dbReference type="GO" id="GO:0019867">
    <property type="term" value="C:outer membrane"/>
    <property type="evidence" value="ECO:0007669"/>
    <property type="project" value="InterPro"/>
</dbReference>
<evidence type="ECO:0000256" key="1">
    <source>
        <dbReference type="ARBA" id="ARBA00004370"/>
    </source>
</evidence>
<feature type="chain" id="PRO_5026720034" evidence="5">
    <location>
        <begin position="23"/>
        <end position="221"/>
    </location>
</feature>
<dbReference type="RefSeq" id="WP_160600569.1">
    <property type="nucleotide sequence ID" value="NZ_WTYU01000001.1"/>
</dbReference>
<evidence type="ECO:0000313" key="7">
    <source>
        <dbReference type="EMBL" id="MXP14409.1"/>
    </source>
</evidence>
<keyword evidence="8" id="KW-1185">Reference proteome</keyword>
<protein>
    <submittedName>
        <fullName evidence="7">Outer membrane beta-barrel protein</fullName>
    </submittedName>
</protein>
<dbReference type="InterPro" id="IPR011250">
    <property type="entry name" value="OMP/PagP_B-barrel"/>
</dbReference>
<evidence type="ECO:0000256" key="4">
    <source>
        <dbReference type="ARBA" id="ARBA00038306"/>
    </source>
</evidence>
<name>A0A6L7GEM9_9SPHN</name>
<feature type="domain" description="Outer membrane protein beta-barrel" evidence="6">
    <location>
        <begin position="9"/>
        <end position="221"/>
    </location>
</feature>
<evidence type="ECO:0000256" key="2">
    <source>
        <dbReference type="ARBA" id="ARBA00022729"/>
    </source>
</evidence>
<accession>A0A6L7GEM9</accession>
<dbReference type="PANTHER" id="PTHR34001:SF3">
    <property type="entry name" value="BLL7405 PROTEIN"/>
    <property type="match status" value="1"/>
</dbReference>
<comment type="similarity">
    <text evidence="4">Belongs to the Omp25/RopB family.</text>
</comment>
<feature type="signal peptide" evidence="5">
    <location>
        <begin position="1"/>
        <end position="22"/>
    </location>
</feature>
<dbReference type="InterPro" id="IPR006315">
    <property type="entry name" value="OM_autotransptr_brl_dom"/>
</dbReference>
<gene>
    <name evidence="7" type="ORF">GRI44_06550</name>
</gene>
<evidence type="ECO:0000256" key="3">
    <source>
        <dbReference type="ARBA" id="ARBA00023136"/>
    </source>
</evidence>
<dbReference type="Pfam" id="PF13505">
    <property type="entry name" value="OMP_b-brl"/>
    <property type="match status" value="1"/>
</dbReference>
<sequence length="221" mass="23580">MKKTVALLTATALTAVAAPAFAQDNTATFTGPRAEAIVGYDMARAGSSVDDDANQDNDQSIDGIMYGAALGYDVDLGGVVVGAEAELTNSSANTKFDAGDFEGFGFGNVKAGRDLYLGARLGVKAAPDVLLYAKGGYTNAKFDVRSNDGTTEFNQDIDTDGFRVGAGAEYALNRNTFVKMEYRYSNYSEAEIDFNGDIADTDRFDVDLDRHQVVASVGYRF</sequence>
<proteinExistence type="inferred from homology"/>
<dbReference type="SUPFAM" id="SSF56925">
    <property type="entry name" value="OMPA-like"/>
    <property type="match status" value="1"/>
</dbReference>
<evidence type="ECO:0000256" key="5">
    <source>
        <dbReference type="SAM" id="SignalP"/>
    </source>
</evidence>
<dbReference type="PANTHER" id="PTHR34001">
    <property type="entry name" value="BLL7405 PROTEIN"/>
    <property type="match status" value="1"/>
</dbReference>
<reference evidence="7 8" key="1">
    <citation type="submission" date="2019-12" db="EMBL/GenBank/DDBJ databases">
        <title>Genomic-based taxomic classification of the family Erythrobacteraceae.</title>
        <authorList>
            <person name="Xu L."/>
        </authorList>
    </citation>
    <scope>NUCLEOTIDE SEQUENCE [LARGE SCALE GENOMIC DNA]</scope>
    <source>
        <strain evidence="7 8">KCTC 52259</strain>
    </source>
</reference>
<keyword evidence="3" id="KW-0472">Membrane</keyword>
<organism evidence="7 8">
    <name type="scientific">Allopontixanthobacter confluentis</name>
    <dbReference type="NCBI Taxonomy" id="1849021"/>
    <lineage>
        <taxon>Bacteria</taxon>
        <taxon>Pseudomonadati</taxon>
        <taxon>Pseudomonadota</taxon>
        <taxon>Alphaproteobacteria</taxon>
        <taxon>Sphingomonadales</taxon>
        <taxon>Erythrobacteraceae</taxon>
        <taxon>Allopontixanthobacter</taxon>
    </lineage>
</organism>
<dbReference type="NCBIfam" id="TIGR01414">
    <property type="entry name" value="autotrans_barl"/>
    <property type="match status" value="1"/>
</dbReference>
<dbReference type="EMBL" id="WTYU01000001">
    <property type="protein sequence ID" value="MXP14409.1"/>
    <property type="molecule type" value="Genomic_DNA"/>
</dbReference>
<comment type="subcellular location">
    <subcellularLocation>
        <location evidence="1">Membrane</location>
    </subcellularLocation>
</comment>
<evidence type="ECO:0000259" key="6">
    <source>
        <dbReference type="Pfam" id="PF13505"/>
    </source>
</evidence>
<dbReference type="Proteomes" id="UP000473531">
    <property type="component" value="Unassembled WGS sequence"/>
</dbReference>
<keyword evidence="2 5" id="KW-0732">Signal</keyword>